<evidence type="ECO:0000256" key="1">
    <source>
        <dbReference type="ARBA" id="ARBA00004651"/>
    </source>
</evidence>
<dbReference type="GO" id="GO:0005886">
    <property type="term" value="C:plasma membrane"/>
    <property type="evidence" value="ECO:0007669"/>
    <property type="project" value="UniProtKB-SubCell"/>
</dbReference>
<evidence type="ECO:0000313" key="11">
    <source>
        <dbReference type="Proteomes" id="UP000637002"/>
    </source>
</evidence>
<evidence type="ECO:0000256" key="9">
    <source>
        <dbReference type="SAM" id="Phobius"/>
    </source>
</evidence>
<keyword evidence="2" id="KW-0813">Transport</keyword>
<reference evidence="10" key="1">
    <citation type="journal article" date="2014" name="Int. J. Syst. Evol. Microbiol.">
        <title>Complete genome sequence of Corynebacterium casei LMG S-19264T (=DSM 44701T), isolated from a smear-ripened cheese.</title>
        <authorList>
            <consortium name="US DOE Joint Genome Institute (JGI-PGF)"/>
            <person name="Walter F."/>
            <person name="Albersmeier A."/>
            <person name="Kalinowski J."/>
            <person name="Ruckert C."/>
        </authorList>
    </citation>
    <scope>NUCLEOTIDE SEQUENCE</scope>
    <source>
        <strain evidence="10">CGMCC 1.12919</strain>
    </source>
</reference>
<evidence type="ECO:0000256" key="7">
    <source>
        <dbReference type="ARBA" id="ARBA00023136"/>
    </source>
</evidence>
<dbReference type="EMBL" id="BMGG01000008">
    <property type="protein sequence ID" value="GGC82416.1"/>
    <property type="molecule type" value="Genomic_DNA"/>
</dbReference>
<dbReference type="RefSeq" id="WP_188611441.1">
    <property type="nucleotide sequence ID" value="NZ_BMGG01000008.1"/>
</dbReference>
<dbReference type="InterPro" id="IPR052157">
    <property type="entry name" value="BCAA_transport_permease"/>
</dbReference>
<feature type="transmembrane region" description="Helical" evidence="9">
    <location>
        <begin position="317"/>
        <end position="336"/>
    </location>
</feature>
<dbReference type="Proteomes" id="UP000637002">
    <property type="component" value="Unassembled WGS sequence"/>
</dbReference>
<proteinExistence type="inferred from homology"/>
<accession>A0A916UQ61</accession>
<evidence type="ECO:0000256" key="5">
    <source>
        <dbReference type="ARBA" id="ARBA00022970"/>
    </source>
</evidence>
<reference evidence="10" key="2">
    <citation type="submission" date="2020-09" db="EMBL/GenBank/DDBJ databases">
        <authorList>
            <person name="Sun Q."/>
            <person name="Zhou Y."/>
        </authorList>
    </citation>
    <scope>NUCLEOTIDE SEQUENCE</scope>
    <source>
        <strain evidence="10">CGMCC 1.12919</strain>
    </source>
</reference>
<feature type="transmembrane region" description="Helical" evidence="9">
    <location>
        <begin position="120"/>
        <end position="138"/>
    </location>
</feature>
<evidence type="ECO:0000313" key="10">
    <source>
        <dbReference type="EMBL" id="GGC82416.1"/>
    </source>
</evidence>
<evidence type="ECO:0000256" key="6">
    <source>
        <dbReference type="ARBA" id="ARBA00022989"/>
    </source>
</evidence>
<keyword evidence="3" id="KW-1003">Cell membrane</keyword>
<evidence type="ECO:0000256" key="3">
    <source>
        <dbReference type="ARBA" id="ARBA00022475"/>
    </source>
</evidence>
<keyword evidence="4 9" id="KW-0812">Transmembrane</keyword>
<dbReference type="Pfam" id="PF02653">
    <property type="entry name" value="BPD_transp_2"/>
    <property type="match status" value="1"/>
</dbReference>
<keyword evidence="6 9" id="KW-1133">Transmembrane helix</keyword>
<feature type="transmembrane region" description="Helical" evidence="9">
    <location>
        <begin position="284"/>
        <end position="305"/>
    </location>
</feature>
<evidence type="ECO:0000256" key="2">
    <source>
        <dbReference type="ARBA" id="ARBA00022448"/>
    </source>
</evidence>
<feature type="transmembrane region" description="Helical" evidence="9">
    <location>
        <begin position="95"/>
        <end position="114"/>
    </location>
</feature>
<dbReference type="InterPro" id="IPR001851">
    <property type="entry name" value="ABC_transp_permease"/>
</dbReference>
<keyword evidence="5" id="KW-0029">Amino-acid transport</keyword>
<dbReference type="AlphaFoldDB" id="A0A916UQ61"/>
<feature type="transmembrane region" description="Helical" evidence="9">
    <location>
        <begin position="150"/>
        <end position="172"/>
    </location>
</feature>
<keyword evidence="11" id="KW-1185">Reference proteome</keyword>
<gene>
    <name evidence="10" type="ORF">GCM10010994_45420</name>
</gene>
<sequence>MNLQVAMLLGQSGITSGAVYALLALAILLVFSVTRILLIPQGEFVSFAALTMAAMQEGRPVRLGWLLGALCLAAVAMDLIASVRARRRPAVSRPTLWLCAWAAAATALSMLLPLAALGHAVQALVTIALIVPLGPLLYRVCFQPVAAAHALVLLVISIAAHVALVGIALFIFGPEGARTEPFSDAVFTVGPALIQSQTLWVVAVSALLVGLLYVGFERHLYGKALRATAVDRLGAELVGISPDLAGRVSLAVAAFIGALSGVLIAPIITIYFDSGFIISLKGFVGALIGGLASYPLAALGALVVGQAESFATFWASAYKEVIVFTLLIPVLLWRSLARTGVEDEE</sequence>
<comment type="similarity">
    <text evidence="8">Belongs to the binding-protein-dependent transport system permease family. LivHM subfamily.</text>
</comment>
<dbReference type="PANTHER" id="PTHR11795:SF450">
    <property type="entry name" value="ABC TRANSPORTER PERMEASE PROTEIN"/>
    <property type="match status" value="1"/>
</dbReference>
<dbReference type="CDD" id="cd06582">
    <property type="entry name" value="TM_PBP1_LivH_like"/>
    <property type="match status" value="1"/>
</dbReference>
<organism evidence="10 11">
    <name type="scientific">Chelatococcus reniformis</name>
    <dbReference type="NCBI Taxonomy" id="1494448"/>
    <lineage>
        <taxon>Bacteria</taxon>
        <taxon>Pseudomonadati</taxon>
        <taxon>Pseudomonadota</taxon>
        <taxon>Alphaproteobacteria</taxon>
        <taxon>Hyphomicrobiales</taxon>
        <taxon>Chelatococcaceae</taxon>
        <taxon>Chelatococcus</taxon>
    </lineage>
</organism>
<dbReference type="GO" id="GO:0006865">
    <property type="term" value="P:amino acid transport"/>
    <property type="evidence" value="ECO:0007669"/>
    <property type="project" value="UniProtKB-KW"/>
</dbReference>
<dbReference type="GO" id="GO:0022857">
    <property type="term" value="F:transmembrane transporter activity"/>
    <property type="evidence" value="ECO:0007669"/>
    <property type="project" value="InterPro"/>
</dbReference>
<comment type="caution">
    <text evidence="10">The sequence shown here is derived from an EMBL/GenBank/DDBJ whole genome shotgun (WGS) entry which is preliminary data.</text>
</comment>
<protein>
    <submittedName>
        <fullName evidence="10">Branched-chain amino acid ABC transporter permease</fullName>
    </submittedName>
</protein>
<feature type="transmembrane region" description="Helical" evidence="9">
    <location>
        <begin position="192"/>
        <end position="216"/>
    </location>
</feature>
<evidence type="ECO:0000256" key="8">
    <source>
        <dbReference type="ARBA" id="ARBA00037998"/>
    </source>
</evidence>
<feature type="transmembrane region" description="Helical" evidence="9">
    <location>
        <begin position="62"/>
        <end position="83"/>
    </location>
</feature>
<feature type="transmembrane region" description="Helical" evidence="9">
    <location>
        <begin position="20"/>
        <end position="42"/>
    </location>
</feature>
<name>A0A916UQ61_9HYPH</name>
<dbReference type="PANTHER" id="PTHR11795">
    <property type="entry name" value="BRANCHED-CHAIN AMINO ACID TRANSPORT SYSTEM PERMEASE PROTEIN LIVH"/>
    <property type="match status" value="1"/>
</dbReference>
<evidence type="ECO:0000256" key="4">
    <source>
        <dbReference type="ARBA" id="ARBA00022692"/>
    </source>
</evidence>
<feature type="transmembrane region" description="Helical" evidence="9">
    <location>
        <begin position="250"/>
        <end position="272"/>
    </location>
</feature>
<comment type="subcellular location">
    <subcellularLocation>
        <location evidence="1">Cell membrane</location>
        <topology evidence="1">Multi-pass membrane protein</topology>
    </subcellularLocation>
</comment>
<keyword evidence="7 9" id="KW-0472">Membrane</keyword>